<proteinExistence type="predicted"/>
<sequence length="130" mass="14802">METTIVLTMFATLAQAGLLPFLPSIEVRDMLQNSTANVYAGQNTTQVDPESMRDYNTTEYRVYIAFLVSGIVMAVAILPVSCSPDILYWYRRKREDKQVRQRKADVEMATAKMRAMAQPDMVYLRPERAG</sequence>
<dbReference type="EMBL" id="MU006711">
    <property type="protein sequence ID" value="KAF2628959.1"/>
    <property type="molecule type" value="Genomic_DNA"/>
</dbReference>
<comment type="caution">
    <text evidence="1">The sequence shown here is derived from an EMBL/GenBank/DDBJ whole genome shotgun (WGS) entry which is preliminary data.</text>
</comment>
<name>A0ACB6S6W4_9PLEO</name>
<dbReference type="Proteomes" id="UP000799754">
    <property type="component" value="Unassembled WGS sequence"/>
</dbReference>
<protein>
    <submittedName>
        <fullName evidence="1">Uncharacterized protein</fullName>
    </submittedName>
</protein>
<reference evidence="1" key="1">
    <citation type="journal article" date="2020" name="Stud. Mycol.">
        <title>101 Dothideomycetes genomes: a test case for predicting lifestyles and emergence of pathogens.</title>
        <authorList>
            <person name="Haridas S."/>
            <person name="Albert R."/>
            <person name="Binder M."/>
            <person name="Bloem J."/>
            <person name="Labutti K."/>
            <person name="Salamov A."/>
            <person name="Andreopoulos B."/>
            <person name="Baker S."/>
            <person name="Barry K."/>
            <person name="Bills G."/>
            <person name="Bluhm B."/>
            <person name="Cannon C."/>
            <person name="Castanera R."/>
            <person name="Culley D."/>
            <person name="Daum C."/>
            <person name="Ezra D."/>
            <person name="Gonzalez J."/>
            <person name="Henrissat B."/>
            <person name="Kuo A."/>
            <person name="Liang C."/>
            <person name="Lipzen A."/>
            <person name="Lutzoni F."/>
            <person name="Magnuson J."/>
            <person name="Mondo S."/>
            <person name="Nolan M."/>
            <person name="Ohm R."/>
            <person name="Pangilinan J."/>
            <person name="Park H.-J."/>
            <person name="Ramirez L."/>
            <person name="Alfaro M."/>
            <person name="Sun H."/>
            <person name="Tritt A."/>
            <person name="Yoshinaga Y."/>
            <person name="Zwiers L.-H."/>
            <person name="Turgeon B."/>
            <person name="Goodwin S."/>
            <person name="Spatafora J."/>
            <person name="Crous P."/>
            <person name="Grigoriev I."/>
        </authorList>
    </citation>
    <scope>NUCLEOTIDE SEQUENCE</scope>
    <source>
        <strain evidence="1">CBS 525.71</strain>
    </source>
</reference>
<gene>
    <name evidence="1" type="ORF">BU25DRAFT_465994</name>
</gene>
<organism evidence="1 2">
    <name type="scientific">Macroventuria anomochaeta</name>
    <dbReference type="NCBI Taxonomy" id="301207"/>
    <lineage>
        <taxon>Eukaryota</taxon>
        <taxon>Fungi</taxon>
        <taxon>Dikarya</taxon>
        <taxon>Ascomycota</taxon>
        <taxon>Pezizomycotina</taxon>
        <taxon>Dothideomycetes</taxon>
        <taxon>Pleosporomycetidae</taxon>
        <taxon>Pleosporales</taxon>
        <taxon>Pleosporineae</taxon>
        <taxon>Didymellaceae</taxon>
        <taxon>Macroventuria</taxon>
    </lineage>
</organism>
<keyword evidence="2" id="KW-1185">Reference proteome</keyword>
<evidence type="ECO:0000313" key="1">
    <source>
        <dbReference type="EMBL" id="KAF2628959.1"/>
    </source>
</evidence>
<accession>A0ACB6S6W4</accession>
<evidence type="ECO:0000313" key="2">
    <source>
        <dbReference type="Proteomes" id="UP000799754"/>
    </source>
</evidence>